<evidence type="ECO:0000313" key="1">
    <source>
        <dbReference type="EMBL" id="KAJ6390394.1"/>
    </source>
</evidence>
<protein>
    <recommendedName>
        <fullName evidence="3">Photosystem II protein I</fullName>
    </recommendedName>
</protein>
<dbReference type="Proteomes" id="UP001141253">
    <property type="component" value="Chromosome 2"/>
</dbReference>
<gene>
    <name evidence="1" type="ORF">OIU77_024584</name>
</gene>
<reference evidence="1" key="2">
    <citation type="journal article" date="2023" name="Int. J. Mol. Sci.">
        <title>De Novo Assembly and Annotation of 11 Diverse Shrub Willow (Salix) Genomes Reveals Novel Gene Organization in Sex-Linked Regions.</title>
        <authorList>
            <person name="Hyden B."/>
            <person name="Feng K."/>
            <person name="Yates T.B."/>
            <person name="Jawdy S."/>
            <person name="Cereghino C."/>
            <person name="Smart L.B."/>
            <person name="Muchero W."/>
        </authorList>
    </citation>
    <scope>NUCLEOTIDE SEQUENCE</scope>
    <source>
        <tissue evidence="1">Shoot tip</tissue>
    </source>
</reference>
<evidence type="ECO:0000313" key="2">
    <source>
        <dbReference type="Proteomes" id="UP001141253"/>
    </source>
</evidence>
<sequence>MLNLFWAVSSSFFLDSIFLLCFHSQDSNIRLVLV</sequence>
<dbReference type="EMBL" id="JAPFFI010000006">
    <property type="protein sequence ID" value="KAJ6390394.1"/>
    <property type="molecule type" value="Genomic_DNA"/>
</dbReference>
<name>A0ABQ9BX98_9ROSI</name>
<comment type="caution">
    <text evidence="1">The sequence shown here is derived from an EMBL/GenBank/DDBJ whole genome shotgun (WGS) entry which is preliminary data.</text>
</comment>
<evidence type="ECO:0008006" key="3">
    <source>
        <dbReference type="Google" id="ProtNLM"/>
    </source>
</evidence>
<accession>A0ABQ9BX98</accession>
<proteinExistence type="predicted"/>
<reference evidence="1" key="1">
    <citation type="submission" date="2022-10" db="EMBL/GenBank/DDBJ databases">
        <authorList>
            <person name="Hyden B.L."/>
            <person name="Feng K."/>
            <person name="Yates T."/>
            <person name="Jawdy S."/>
            <person name="Smart L.B."/>
            <person name="Muchero W."/>
        </authorList>
    </citation>
    <scope>NUCLEOTIDE SEQUENCE</scope>
    <source>
        <tissue evidence="1">Shoot tip</tissue>
    </source>
</reference>
<organism evidence="1 2">
    <name type="scientific">Salix suchowensis</name>
    <dbReference type="NCBI Taxonomy" id="1278906"/>
    <lineage>
        <taxon>Eukaryota</taxon>
        <taxon>Viridiplantae</taxon>
        <taxon>Streptophyta</taxon>
        <taxon>Embryophyta</taxon>
        <taxon>Tracheophyta</taxon>
        <taxon>Spermatophyta</taxon>
        <taxon>Magnoliopsida</taxon>
        <taxon>eudicotyledons</taxon>
        <taxon>Gunneridae</taxon>
        <taxon>Pentapetalae</taxon>
        <taxon>rosids</taxon>
        <taxon>fabids</taxon>
        <taxon>Malpighiales</taxon>
        <taxon>Salicaceae</taxon>
        <taxon>Saliceae</taxon>
        <taxon>Salix</taxon>
    </lineage>
</organism>
<keyword evidence="2" id="KW-1185">Reference proteome</keyword>